<evidence type="ECO:0000259" key="2">
    <source>
        <dbReference type="Pfam" id="PF14730"/>
    </source>
</evidence>
<reference evidence="3" key="1">
    <citation type="journal article" date="2015" name="Genome Announc.">
        <title>Draft Genome Sequence of Bacteroidales Strain TBC1, a Novel Isolate from a Methanogenic Wastewater Treatment System.</title>
        <authorList>
            <person name="Tourlousse D.M."/>
            <person name="Matsuura N."/>
            <person name="Sun L."/>
            <person name="Toyonaga M."/>
            <person name="Kuroda K."/>
            <person name="Ohashi A."/>
            <person name="Cruz R."/>
            <person name="Yamaguchi T."/>
            <person name="Sekiguchi Y."/>
        </authorList>
    </citation>
    <scope>NUCLEOTIDE SEQUENCE [LARGE SCALE GENOMIC DNA]</scope>
    <source>
        <strain evidence="3">TBC1</strain>
    </source>
</reference>
<evidence type="ECO:0000313" key="3">
    <source>
        <dbReference type="EMBL" id="GAP43438.1"/>
    </source>
</evidence>
<evidence type="ECO:0000256" key="1">
    <source>
        <dbReference type="SAM" id="SignalP"/>
    </source>
</evidence>
<dbReference type="Gene3D" id="3.30.530.80">
    <property type="match status" value="1"/>
</dbReference>
<evidence type="ECO:0000313" key="4">
    <source>
        <dbReference type="Proteomes" id="UP000053091"/>
    </source>
</evidence>
<feature type="chain" id="PRO_5006633435" description="DUF4468 domain-containing protein" evidence="1">
    <location>
        <begin position="23"/>
        <end position="182"/>
    </location>
</feature>
<dbReference type="Pfam" id="PF14730">
    <property type="entry name" value="DUF4468"/>
    <property type="match status" value="1"/>
</dbReference>
<dbReference type="AlphaFoldDB" id="A0A0S7C040"/>
<keyword evidence="4" id="KW-1185">Reference proteome</keyword>
<gene>
    <name evidence="3" type="ORF">TBC1_111591</name>
</gene>
<keyword evidence="1" id="KW-0732">Signal</keyword>
<feature type="domain" description="DUF4468" evidence="2">
    <location>
        <begin position="40"/>
        <end position="125"/>
    </location>
</feature>
<dbReference type="STRING" id="1678841.TBC1_111591"/>
<feature type="signal peptide" evidence="1">
    <location>
        <begin position="1"/>
        <end position="22"/>
    </location>
</feature>
<dbReference type="OrthoDB" id="794676at2"/>
<proteinExistence type="predicted"/>
<name>A0A0S7C040_9BACT</name>
<protein>
    <recommendedName>
        <fullName evidence="2">DUF4468 domain-containing protein</fullName>
    </recommendedName>
</protein>
<dbReference type="EMBL" id="DF968182">
    <property type="protein sequence ID" value="GAP43438.1"/>
    <property type="molecule type" value="Genomic_DNA"/>
</dbReference>
<organism evidence="3">
    <name type="scientific">Lentimicrobium saccharophilum</name>
    <dbReference type="NCBI Taxonomy" id="1678841"/>
    <lineage>
        <taxon>Bacteria</taxon>
        <taxon>Pseudomonadati</taxon>
        <taxon>Bacteroidota</taxon>
        <taxon>Bacteroidia</taxon>
        <taxon>Bacteroidales</taxon>
        <taxon>Lentimicrobiaceae</taxon>
        <taxon>Lentimicrobium</taxon>
    </lineage>
</organism>
<dbReference type="InterPro" id="IPR027823">
    <property type="entry name" value="DUF4468"/>
</dbReference>
<sequence>MKIKLIFSSLFGLLFVFSAVNAQEPVSAYPVDKDTQLITYQEVVQQAGTADELYIRCIEWINTQYKNPADACRVRNRESGVIEINHRLEILNDAEGDKLIAGIVNYVLKLEFKPGRYRYTITDMTLRQSSRFPIEKWMDKNDSMYSPLWDTYLEQVNTQINELINSLKAGMQPPVIKVEEKW</sequence>
<dbReference type="Proteomes" id="UP000053091">
    <property type="component" value="Unassembled WGS sequence"/>
</dbReference>
<dbReference type="RefSeq" id="WP_062040512.1">
    <property type="nucleotide sequence ID" value="NZ_DF968182.1"/>
</dbReference>
<accession>A0A0S7C040</accession>